<protein>
    <recommendedName>
        <fullName evidence="3">C-type lectin domain-containing protein</fullName>
    </recommendedName>
</protein>
<evidence type="ECO:0000256" key="2">
    <source>
        <dbReference type="SAM" id="Phobius"/>
    </source>
</evidence>
<feature type="coiled-coil region" evidence="1">
    <location>
        <begin position="66"/>
        <end position="93"/>
    </location>
</feature>
<dbReference type="AlphaFoldDB" id="A0A443RUV6"/>
<dbReference type="InterPro" id="IPR001304">
    <property type="entry name" value="C-type_lectin-like"/>
</dbReference>
<feature type="domain" description="C-type lectin" evidence="3">
    <location>
        <begin position="1"/>
        <end position="48"/>
    </location>
</feature>
<dbReference type="Gene3D" id="3.10.100.10">
    <property type="entry name" value="Mannose-Binding Protein A, subunit A"/>
    <property type="match status" value="1"/>
</dbReference>
<dbReference type="InterPro" id="IPR016187">
    <property type="entry name" value="CTDL_fold"/>
</dbReference>
<feature type="transmembrane region" description="Helical" evidence="2">
    <location>
        <begin position="158"/>
        <end position="181"/>
    </location>
</feature>
<organism evidence="4 5">
    <name type="scientific">Leptotrombidium deliense</name>
    <dbReference type="NCBI Taxonomy" id="299467"/>
    <lineage>
        <taxon>Eukaryota</taxon>
        <taxon>Metazoa</taxon>
        <taxon>Ecdysozoa</taxon>
        <taxon>Arthropoda</taxon>
        <taxon>Chelicerata</taxon>
        <taxon>Arachnida</taxon>
        <taxon>Acari</taxon>
        <taxon>Acariformes</taxon>
        <taxon>Trombidiformes</taxon>
        <taxon>Prostigmata</taxon>
        <taxon>Anystina</taxon>
        <taxon>Parasitengona</taxon>
        <taxon>Trombiculoidea</taxon>
        <taxon>Trombiculidae</taxon>
        <taxon>Leptotrombidium</taxon>
    </lineage>
</organism>
<dbReference type="SUPFAM" id="SSF56436">
    <property type="entry name" value="C-type lectin-like"/>
    <property type="match status" value="1"/>
</dbReference>
<reference evidence="4 5" key="1">
    <citation type="journal article" date="2018" name="Gigascience">
        <title>Genomes of trombidid mites reveal novel predicted allergens and laterally-transferred genes associated with secondary metabolism.</title>
        <authorList>
            <person name="Dong X."/>
            <person name="Chaisiri K."/>
            <person name="Xia D."/>
            <person name="Armstrong S.D."/>
            <person name="Fang Y."/>
            <person name="Donnelly M.J."/>
            <person name="Kadowaki T."/>
            <person name="McGarry J.W."/>
            <person name="Darby A.C."/>
            <person name="Makepeace B.L."/>
        </authorList>
    </citation>
    <scope>NUCLEOTIDE SEQUENCE [LARGE SCALE GENOMIC DNA]</scope>
    <source>
        <strain evidence="4">UoL-UT</strain>
    </source>
</reference>
<name>A0A443RUV6_9ACAR</name>
<keyword evidence="5" id="KW-1185">Reference proteome</keyword>
<keyword evidence="2" id="KW-0472">Membrane</keyword>
<accession>A0A443RUV6</accession>
<dbReference type="InterPro" id="IPR016186">
    <property type="entry name" value="C-type_lectin-like/link_sf"/>
</dbReference>
<dbReference type="Proteomes" id="UP000288716">
    <property type="component" value="Unassembled WGS sequence"/>
</dbReference>
<evidence type="ECO:0000256" key="1">
    <source>
        <dbReference type="SAM" id="Coils"/>
    </source>
</evidence>
<sequence>MDASVFNYSSWGQDQPNEHEDYFCVAIVFENGSWYDRSCTDTRRQLCQRSANIEPSFFSRYPQTYVHGLTENQQELVNRIKTVEEQFLKLSEKSNFTPNISDLSLPRSNLQPNFDFWQQIVNDSKSDGKTLSDRLSEVENEITVINSTFHQRKMTNNYMIYIACILSFLSFLLSLVVCFCARYYRRPIQYRNGDRHNYHRESFKNVNIYDDIQLK</sequence>
<dbReference type="Pfam" id="PF00059">
    <property type="entry name" value="Lectin_C"/>
    <property type="match status" value="1"/>
</dbReference>
<dbReference type="EMBL" id="NCKV01033713">
    <property type="protein sequence ID" value="RWS18819.1"/>
    <property type="molecule type" value="Genomic_DNA"/>
</dbReference>
<keyword evidence="2" id="KW-0812">Transmembrane</keyword>
<dbReference type="PROSITE" id="PS50041">
    <property type="entry name" value="C_TYPE_LECTIN_2"/>
    <property type="match status" value="1"/>
</dbReference>
<dbReference type="OrthoDB" id="441660at2759"/>
<evidence type="ECO:0000313" key="5">
    <source>
        <dbReference type="Proteomes" id="UP000288716"/>
    </source>
</evidence>
<gene>
    <name evidence="4" type="ORF">B4U80_14546</name>
</gene>
<evidence type="ECO:0000259" key="3">
    <source>
        <dbReference type="PROSITE" id="PS50041"/>
    </source>
</evidence>
<comment type="caution">
    <text evidence="4">The sequence shown here is derived from an EMBL/GenBank/DDBJ whole genome shotgun (WGS) entry which is preliminary data.</text>
</comment>
<dbReference type="VEuPathDB" id="VectorBase:LDEU013221"/>
<proteinExistence type="predicted"/>
<keyword evidence="1" id="KW-0175">Coiled coil</keyword>
<evidence type="ECO:0000313" key="4">
    <source>
        <dbReference type="EMBL" id="RWS18819.1"/>
    </source>
</evidence>
<keyword evidence="2" id="KW-1133">Transmembrane helix</keyword>